<dbReference type="Proteomes" id="UP000187891">
    <property type="component" value="Unassembled WGS sequence"/>
</dbReference>
<organism evidence="2 3">
    <name type="scientific">Agrobacterium rosae</name>
    <dbReference type="NCBI Taxonomy" id="1972867"/>
    <lineage>
        <taxon>Bacteria</taxon>
        <taxon>Pseudomonadati</taxon>
        <taxon>Pseudomonadota</taxon>
        <taxon>Alphaproteobacteria</taxon>
        <taxon>Hyphomicrobiales</taxon>
        <taxon>Rhizobiaceae</taxon>
        <taxon>Rhizobium/Agrobacterium group</taxon>
        <taxon>Agrobacterium</taxon>
    </lineage>
</organism>
<dbReference type="STRING" id="1907666.DSM25559_1534"/>
<evidence type="ECO:0000313" key="2">
    <source>
        <dbReference type="EMBL" id="SCX16966.1"/>
    </source>
</evidence>
<feature type="transmembrane region" description="Helical" evidence="1">
    <location>
        <begin position="153"/>
        <end position="173"/>
    </location>
</feature>
<protein>
    <submittedName>
        <fullName evidence="2">Uncharacterized protein</fullName>
    </submittedName>
</protein>
<reference evidence="3" key="1">
    <citation type="submission" date="2016-10" db="EMBL/GenBank/DDBJ databases">
        <authorList>
            <person name="Wibberg D."/>
        </authorList>
    </citation>
    <scope>NUCLEOTIDE SEQUENCE [LARGE SCALE GENOMIC DNA]</scope>
</reference>
<sequence>MSEVEDTALKEMISRSEAVGRFVCFCLCLVLFNIGYSACLILSLPLPPPENTVSLFLALMKAAFFSKQTMVLFMIAIFYGRPFDRPSPPKGQYLDFPGWLLNHPYAGICLGVTLFISPLLIAIGLEGIAYLLAAVFVLYSTPRLLAQGLAGAALLLTAWTLAGFFVTSLIYSIPTVKTCEGGASVELRSVPAIPCEDFVFLDDVNGLVIRHQKTSVFVRIEDLAPSASKTLGMDSWFWHIRPID</sequence>
<evidence type="ECO:0000256" key="1">
    <source>
        <dbReference type="SAM" id="Phobius"/>
    </source>
</evidence>
<feature type="transmembrane region" description="Helical" evidence="1">
    <location>
        <begin position="56"/>
        <end position="79"/>
    </location>
</feature>
<gene>
    <name evidence="2" type="ORF">DSM25559_1534</name>
</gene>
<dbReference type="AlphaFoldDB" id="A0A1R3TGR0"/>
<feature type="transmembrane region" description="Helical" evidence="1">
    <location>
        <begin position="22"/>
        <end position="44"/>
    </location>
</feature>
<dbReference type="RefSeq" id="WP_077118842.1">
    <property type="nucleotide sequence ID" value="NZ_FMUE01000003.1"/>
</dbReference>
<name>A0A1R3TGR0_9HYPH</name>
<proteinExistence type="predicted"/>
<keyword evidence="1" id="KW-0812">Transmembrane</keyword>
<evidence type="ECO:0000313" key="3">
    <source>
        <dbReference type="Proteomes" id="UP000187891"/>
    </source>
</evidence>
<keyword evidence="1" id="KW-1133">Transmembrane helix</keyword>
<keyword evidence="1" id="KW-0472">Membrane</keyword>
<dbReference type="EMBL" id="FMUE01000003">
    <property type="protein sequence ID" value="SCX16966.1"/>
    <property type="molecule type" value="Genomic_DNA"/>
</dbReference>
<accession>A0A1R3TGR0</accession>